<evidence type="ECO:0000313" key="3">
    <source>
        <dbReference type="Proteomes" id="UP000256970"/>
    </source>
</evidence>
<keyword evidence="3" id="KW-1185">Reference proteome</keyword>
<dbReference type="EMBL" id="FNXT01000987">
    <property type="protein sequence ID" value="SZX70353.1"/>
    <property type="molecule type" value="Genomic_DNA"/>
</dbReference>
<dbReference type="EMBL" id="FNXT01001295">
    <property type="protein sequence ID" value="SZX77830.1"/>
    <property type="molecule type" value="Genomic_DNA"/>
</dbReference>
<name>A0A383WK41_TETOB</name>
<proteinExistence type="predicted"/>
<organism evidence="2 3">
    <name type="scientific">Tetradesmus obliquus</name>
    <name type="common">Green alga</name>
    <name type="synonym">Acutodesmus obliquus</name>
    <dbReference type="NCBI Taxonomy" id="3088"/>
    <lineage>
        <taxon>Eukaryota</taxon>
        <taxon>Viridiplantae</taxon>
        <taxon>Chlorophyta</taxon>
        <taxon>core chlorophytes</taxon>
        <taxon>Chlorophyceae</taxon>
        <taxon>CS clade</taxon>
        <taxon>Sphaeropleales</taxon>
        <taxon>Scenedesmaceae</taxon>
        <taxon>Tetradesmus</taxon>
    </lineage>
</organism>
<evidence type="ECO:0000313" key="1">
    <source>
        <dbReference type="EMBL" id="SZX70353.1"/>
    </source>
</evidence>
<reference evidence="2 3" key="1">
    <citation type="submission" date="2016-10" db="EMBL/GenBank/DDBJ databases">
        <authorList>
            <person name="Cai Z."/>
        </authorList>
    </citation>
    <scope>NUCLEOTIDE SEQUENCE [LARGE SCALE GENOMIC DNA]</scope>
</reference>
<dbReference type="AlphaFoldDB" id="A0A383WK41"/>
<sequence>MSGDEAVCDALPVCCQLLGLRGLACLAASSRQLQTAILEMIPKDGRMLLEAALKAAVTAASAAASAAAAAPPAAIDNPSAAAGQTPPAAPVGASRSGKEFNQCLQAVIWLLSLTPEAATTAGMTELALQIQAVPLHWAKQLLAAGMTVSYAQLVRAAHSMVAGVEVWVQAQQALGLQEDIPEAAVTICCPSTWPSEPLPYLTEVLQRNSTPDLLQLAMNCSMQPAAEAAARSLPAQLEPQHICKLLTTAAKRQHVSAAANMLELAAVQQHIDAAAGGIAQHDDC</sequence>
<gene>
    <name evidence="1" type="ORF">BQ4739_LOCUS10571</name>
    <name evidence="2" type="ORF">BQ4739_LOCUS18169</name>
</gene>
<accession>A0A383WK41</accession>
<dbReference type="Proteomes" id="UP000256970">
    <property type="component" value="Unassembled WGS sequence"/>
</dbReference>
<protein>
    <submittedName>
        <fullName evidence="2">Uncharacterized protein</fullName>
    </submittedName>
</protein>
<evidence type="ECO:0000313" key="2">
    <source>
        <dbReference type="EMBL" id="SZX77830.1"/>
    </source>
</evidence>